<organism evidence="14 15">
    <name type="scientific">Planotetraspora kaengkrachanensis</name>
    <dbReference type="NCBI Taxonomy" id="575193"/>
    <lineage>
        <taxon>Bacteria</taxon>
        <taxon>Bacillati</taxon>
        <taxon>Actinomycetota</taxon>
        <taxon>Actinomycetes</taxon>
        <taxon>Streptosporangiales</taxon>
        <taxon>Streptosporangiaceae</taxon>
        <taxon>Planotetraspora</taxon>
    </lineage>
</organism>
<dbReference type="GO" id="GO:0000155">
    <property type="term" value="F:phosphorelay sensor kinase activity"/>
    <property type="evidence" value="ECO:0007669"/>
    <property type="project" value="InterPro"/>
</dbReference>
<dbReference type="InterPro" id="IPR036097">
    <property type="entry name" value="HisK_dim/P_sf"/>
</dbReference>
<evidence type="ECO:0000256" key="8">
    <source>
        <dbReference type="ARBA" id="ARBA00022989"/>
    </source>
</evidence>
<evidence type="ECO:0000256" key="9">
    <source>
        <dbReference type="ARBA" id="ARBA00023012"/>
    </source>
</evidence>
<dbReference type="CDD" id="cd00082">
    <property type="entry name" value="HisKA"/>
    <property type="match status" value="1"/>
</dbReference>
<dbReference type="Pfam" id="PF02518">
    <property type="entry name" value="HATPase_c"/>
    <property type="match status" value="1"/>
</dbReference>
<comment type="caution">
    <text evidence="14">The sequence shown here is derived from an EMBL/GenBank/DDBJ whole genome shotgun (WGS) entry which is preliminary data.</text>
</comment>
<evidence type="ECO:0000256" key="4">
    <source>
        <dbReference type="ARBA" id="ARBA00022553"/>
    </source>
</evidence>
<dbReference type="PANTHER" id="PTHR45436:SF5">
    <property type="entry name" value="SENSOR HISTIDINE KINASE TRCS"/>
    <property type="match status" value="1"/>
</dbReference>
<evidence type="ECO:0000256" key="5">
    <source>
        <dbReference type="ARBA" id="ARBA00022679"/>
    </source>
</evidence>
<evidence type="ECO:0000256" key="3">
    <source>
        <dbReference type="ARBA" id="ARBA00012438"/>
    </source>
</evidence>
<dbReference type="InterPro" id="IPR003660">
    <property type="entry name" value="HAMP_dom"/>
</dbReference>
<dbReference type="InterPro" id="IPR004358">
    <property type="entry name" value="Sig_transdc_His_kin-like_C"/>
</dbReference>
<comment type="catalytic activity">
    <reaction evidence="1">
        <text>ATP + protein L-histidine = ADP + protein N-phospho-L-histidine.</text>
        <dbReference type="EC" id="2.7.13.3"/>
    </reaction>
</comment>
<dbReference type="PROSITE" id="PS50109">
    <property type="entry name" value="HIS_KIN"/>
    <property type="match status" value="1"/>
</dbReference>
<feature type="domain" description="HAMP" evidence="13">
    <location>
        <begin position="179"/>
        <end position="232"/>
    </location>
</feature>
<dbReference type="Proteomes" id="UP000630097">
    <property type="component" value="Unassembled WGS sequence"/>
</dbReference>
<evidence type="ECO:0000256" key="11">
    <source>
        <dbReference type="SAM" id="Phobius"/>
    </source>
</evidence>
<dbReference type="GO" id="GO:0005886">
    <property type="term" value="C:plasma membrane"/>
    <property type="evidence" value="ECO:0007669"/>
    <property type="project" value="UniProtKB-SubCell"/>
</dbReference>
<evidence type="ECO:0000313" key="14">
    <source>
        <dbReference type="EMBL" id="GIG78623.1"/>
    </source>
</evidence>
<keyword evidence="15" id="KW-1185">Reference proteome</keyword>
<dbReference type="SMART" id="SM00387">
    <property type="entry name" value="HATPase_c"/>
    <property type="match status" value="1"/>
</dbReference>
<evidence type="ECO:0000256" key="1">
    <source>
        <dbReference type="ARBA" id="ARBA00000085"/>
    </source>
</evidence>
<dbReference type="EC" id="2.7.13.3" evidence="3"/>
<evidence type="ECO:0000259" key="13">
    <source>
        <dbReference type="PROSITE" id="PS50885"/>
    </source>
</evidence>
<evidence type="ECO:0000256" key="6">
    <source>
        <dbReference type="ARBA" id="ARBA00022692"/>
    </source>
</evidence>
<dbReference type="SMART" id="SM00388">
    <property type="entry name" value="HisKA"/>
    <property type="match status" value="1"/>
</dbReference>
<sequence>MSAGRRLPIATRITLFTGVVAALPAVLATMLMFTVGHFATKHLAKENAVIGARVAIRVERGQPVNRPLTLSPSRSVQVVDAQGRVAASTEKLRGKPAMAAFAPNGHRPATSVVCGGVFPQGDCYTVVARPAHHAGENWIVYSASPVIPPWIDPRLAGLVGGSTVLLAAAVTYLGYRFAIASLKPVNAIRAELDEIDATCPGRRVSIPPSDDEIHDLAVSVNRLQAAMDQQRQFLFDASHGLRSPMATMRADVVDALYAPTKTNVTDVVITILNSLDRMQAITHDLLTLAGLDAGVPGARQLIDLAALVIAEHRIRRPSAKTLEGSLDYGVLVIGDPLRLGRLLNNLLDNAERHAETTITITLRREPGDENGDQRFPQGAAVLEVLDDGAGIEPDKREVVFQRFIRLDAARDKDVAGTGLGLPIARQFAEEGGGTLCVEDSPRGARLVLRLPLYLTASHLS</sequence>
<protein>
    <recommendedName>
        <fullName evidence="3">histidine kinase</fullName>
        <ecNumber evidence="3">2.7.13.3</ecNumber>
    </recommendedName>
</protein>
<evidence type="ECO:0000256" key="10">
    <source>
        <dbReference type="ARBA" id="ARBA00023136"/>
    </source>
</evidence>
<gene>
    <name evidence="14" type="ORF">Pka01_17500</name>
</gene>
<dbReference type="InterPro" id="IPR003594">
    <property type="entry name" value="HATPase_dom"/>
</dbReference>
<keyword evidence="5" id="KW-0808">Transferase</keyword>
<feature type="transmembrane region" description="Helical" evidence="11">
    <location>
        <begin position="12"/>
        <end position="33"/>
    </location>
</feature>
<name>A0A8J3LT46_9ACTN</name>
<keyword evidence="6 11" id="KW-0812">Transmembrane</keyword>
<dbReference type="InterPro" id="IPR050428">
    <property type="entry name" value="TCS_sensor_his_kinase"/>
</dbReference>
<keyword evidence="7" id="KW-0418">Kinase</keyword>
<dbReference type="Gene3D" id="3.30.565.10">
    <property type="entry name" value="Histidine kinase-like ATPase, C-terminal domain"/>
    <property type="match status" value="1"/>
</dbReference>
<dbReference type="AlphaFoldDB" id="A0A8J3LT46"/>
<dbReference type="InterPro" id="IPR003661">
    <property type="entry name" value="HisK_dim/P_dom"/>
</dbReference>
<keyword evidence="4" id="KW-0597">Phosphoprotein</keyword>
<keyword evidence="8 11" id="KW-1133">Transmembrane helix</keyword>
<accession>A0A8J3LT46</accession>
<evidence type="ECO:0000313" key="15">
    <source>
        <dbReference type="Proteomes" id="UP000630097"/>
    </source>
</evidence>
<dbReference type="InterPro" id="IPR005467">
    <property type="entry name" value="His_kinase_dom"/>
</dbReference>
<keyword evidence="9" id="KW-0902">Two-component regulatory system</keyword>
<evidence type="ECO:0000256" key="7">
    <source>
        <dbReference type="ARBA" id="ARBA00022777"/>
    </source>
</evidence>
<dbReference type="PRINTS" id="PR00344">
    <property type="entry name" value="BCTRLSENSOR"/>
</dbReference>
<dbReference type="SUPFAM" id="SSF55874">
    <property type="entry name" value="ATPase domain of HSP90 chaperone/DNA topoisomerase II/histidine kinase"/>
    <property type="match status" value="1"/>
</dbReference>
<dbReference type="PROSITE" id="PS50885">
    <property type="entry name" value="HAMP"/>
    <property type="match status" value="1"/>
</dbReference>
<reference evidence="14 15" key="1">
    <citation type="submission" date="2021-01" db="EMBL/GenBank/DDBJ databases">
        <title>Whole genome shotgun sequence of Planotetraspora kaengkrachanensis NBRC 104272.</title>
        <authorList>
            <person name="Komaki H."/>
            <person name="Tamura T."/>
        </authorList>
    </citation>
    <scope>NUCLEOTIDE SEQUENCE [LARGE SCALE GENOMIC DNA]</scope>
    <source>
        <strain evidence="14 15">NBRC 104272</strain>
    </source>
</reference>
<evidence type="ECO:0000256" key="2">
    <source>
        <dbReference type="ARBA" id="ARBA00004236"/>
    </source>
</evidence>
<feature type="domain" description="Histidine kinase" evidence="12">
    <location>
        <begin position="236"/>
        <end position="454"/>
    </location>
</feature>
<dbReference type="SUPFAM" id="SSF47384">
    <property type="entry name" value="Homodimeric domain of signal transducing histidine kinase"/>
    <property type="match status" value="1"/>
</dbReference>
<dbReference type="PANTHER" id="PTHR45436">
    <property type="entry name" value="SENSOR HISTIDINE KINASE YKOH"/>
    <property type="match status" value="1"/>
</dbReference>
<evidence type="ECO:0000259" key="12">
    <source>
        <dbReference type="PROSITE" id="PS50109"/>
    </source>
</evidence>
<proteinExistence type="predicted"/>
<dbReference type="EMBL" id="BONV01000005">
    <property type="protein sequence ID" value="GIG78623.1"/>
    <property type="molecule type" value="Genomic_DNA"/>
</dbReference>
<keyword evidence="10 11" id="KW-0472">Membrane</keyword>
<dbReference type="InterPro" id="IPR036890">
    <property type="entry name" value="HATPase_C_sf"/>
</dbReference>
<comment type="subcellular location">
    <subcellularLocation>
        <location evidence="2">Cell membrane</location>
    </subcellularLocation>
</comment>
<dbReference type="RefSeq" id="WP_203882105.1">
    <property type="nucleotide sequence ID" value="NZ_BAABHH010000007.1"/>
</dbReference>
<dbReference type="Gene3D" id="1.10.287.130">
    <property type="match status" value="1"/>
</dbReference>